<evidence type="ECO:0000256" key="2">
    <source>
        <dbReference type="ARBA" id="ARBA00022857"/>
    </source>
</evidence>
<gene>
    <name evidence="5" type="ORF">N7452_007157</name>
</gene>
<organism evidence="5 6">
    <name type="scientific">Penicillium brevicompactum</name>
    <dbReference type="NCBI Taxonomy" id="5074"/>
    <lineage>
        <taxon>Eukaryota</taxon>
        <taxon>Fungi</taxon>
        <taxon>Dikarya</taxon>
        <taxon>Ascomycota</taxon>
        <taxon>Pezizomycotina</taxon>
        <taxon>Eurotiomycetes</taxon>
        <taxon>Eurotiomycetidae</taxon>
        <taxon>Eurotiales</taxon>
        <taxon>Aspergillaceae</taxon>
        <taxon>Penicillium</taxon>
    </lineage>
</organism>
<dbReference type="InterPro" id="IPR051609">
    <property type="entry name" value="NmrA/Isoflavone_reductase-like"/>
</dbReference>
<dbReference type="InterPro" id="IPR016040">
    <property type="entry name" value="NAD(P)-bd_dom"/>
</dbReference>
<dbReference type="SUPFAM" id="SSF51735">
    <property type="entry name" value="NAD(P)-binding Rossmann-fold domains"/>
    <property type="match status" value="1"/>
</dbReference>
<dbReference type="Pfam" id="PF13460">
    <property type="entry name" value="NAD_binding_10"/>
    <property type="match status" value="1"/>
</dbReference>
<reference evidence="5" key="1">
    <citation type="submission" date="2022-12" db="EMBL/GenBank/DDBJ databases">
        <authorList>
            <person name="Petersen C."/>
        </authorList>
    </citation>
    <scope>NUCLEOTIDE SEQUENCE</scope>
    <source>
        <strain evidence="5">IBT 35673</strain>
    </source>
</reference>
<evidence type="ECO:0000313" key="5">
    <source>
        <dbReference type="EMBL" id="KAJ5334754.1"/>
    </source>
</evidence>
<reference evidence="5" key="2">
    <citation type="journal article" date="2023" name="IMA Fungus">
        <title>Comparative genomic study of the Penicillium genus elucidates a diverse pangenome and 15 lateral gene transfer events.</title>
        <authorList>
            <person name="Petersen C."/>
            <person name="Sorensen T."/>
            <person name="Nielsen M.R."/>
            <person name="Sondergaard T.E."/>
            <person name="Sorensen J.L."/>
            <person name="Fitzpatrick D.A."/>
            <person name="Frisvad J.C."/>
            <person name="Nielsen K.L."/>
        </authorList>
    </citation>
    <scope>NUCLEOTIDE SEQUENCE</scope>
    <source>
        <strain evidence="5">IBT 35673</strain>
    </source>
</reference>
<dbReference type="GO" id="GO:0016491">
    <property type="term" value="F:oxidoreductase activity"/>
    <property type="evidence" value="ECO:0007669"/>
    <property type="project" value="UniProtKB-KW"/>
</dbReference>
<keyword evidence="2" id="KW-0521">NADP</keyword>
<accession>A0A9W9UD98</accession>
<dbReference type="Gene3D" id="3.90.25.10">
    <property type="entry name" value="UDP-galactose 4-epimerase, domain 1"/>
    <property type="match status" value="1"/>
</dbReference>
<dbReference type="PANTHER" id="PTHR47706:SF9">
    <property type="entry name" value="NMRA-LIKE DOMAIN-CONTAINING PROTEIN-RELATED"/>
    <property type="match status" value="1"/>
</dbReference>
<sequence>MAPTIGIAGITGKFGQCIVKALQAYPEVCIRGYCRNPQRLPDEVLNSSKIEIVAGEFDDYNSIKRFVRGSDVVICCYFGGPELMTQGQKLLIDACEEESVPRYIAGDFAVDYTKIPPGALFPKESAMIIREYLKSKKVAGVHILTGGLMETFWSDFFGIWSPESRSFSIWGTGEEIWELTTFSTAAAYTAEVALDKTALGVLRLFANHRSLIVRGDLKSPKEMKTIFDRVYASNMQITQLGSIGELYATVKEAFAQDPNNVGVWGPRCFAYWCTNGLAYLGESLDNKRYPKVEAEDLDSFLQRHKMEDLHIADRMIGL</sequence>
<protein>
    <recommendedName>
        <fullName evidence="4">NAD(P)-binding domain-containing protein</fullName>
    </recommendedName>
</protein>
<name>A0A9W9UD98_PENBR</name>
<feature type="domain" description="NAD(P)-binding" evidence="4">
    <location>
        <begin position="9"/>
        <end position="145"/>
    </location>
</feature>
<evidence type="ECO:0000313" key="6">
    <source>
        <dbReference type="Proteomes" id="UP001147695"/>
    </source>
</evidence>
<dbReference type="Proteomes" id="UP001147695">
    <property type="component" value="Unassembled WGS sequence"/>
</dbReference>
<evidence type="ECO:0000256" key="3">
    <source>
        <dbReference type="ARBA" id="ARBA00023002"/>
    </source>
</evidence>
<evidence type="ECO:0000259" key="4">
    <source>
        <dbReference type="Pfam" id="PF13460"/>
    </source>
</evidence>
<comment type="caution">
    <text evidence="5">The sequence shown here is derived from an EMBL/GenBank/DDBJ whole genome shotgun (WGS) entry which is preliminary data.</text>
</comment>
<evidence type="ECO:0000256" key="1">
    <source>
        <dbReference type="ARBA" id="ARBA00005725"/>
    </source>
</evidence>
<dbReference type="PANTHER" id="PTHR47706">
    <property type="entry name" value="NMRA-LIKE FAMILY PROTEIN"/>
    <property type="match status" value="1"/>
</dbReference>
<comment type="similarity">
    <text evidence="1">Belongs to the NmrA-type oxidoreductase family. Isoflavone reductase subfamily.</text>
</comment>
<dbReference type="InterPro" id="IPR036291">
    <property type="entry name" value="NAD(P)-bd_dom_sf"/>
</dbReference>
<dbReference type="AlphaFoldDB" id="A0A9W9UD98"/>
<dbReference type="Gene3D" id="3.40.50.720">
    <property type="entry name" value="NAD(P)-binding Rossmann-like Domain"/>
    <property type="match status" value="1"/>
</dbReference>
<dbReference type="EMBL" id="JAPZBQ010000004">
    <property type="protein sequence ID" value="KAJ5334754.1"/>
    <property type="molecule type" value="Genomic_DNA"/>
</dbReference>
<proteinExistence type="inferred from homology"/>
<keyword evidence="3" id="KW-0560">Oxidoreductase</keyword>